<reference evidence="1 2" key="1">
    <citation type="submission" date="2018-03" db="EMBL/GenBank/DDBJ databases">
        <title>Genomic Encyclopedia of Archaeal and Bacterial Type Strains, Phase II (KMG-II): from individual species to whole genera.</title>
        <authorList>
            <person name="Goeker M."/>
        </authorList>
    </citation>
    <scope>NUCLEOTIDE SEQUENCE [LARGE SCALE GENOMIC DNA]</scope>
    <source>
        <strain evidence="1 2">DSM 100065</strain>
    </source>
</reference>
<dbReference type="OrthoDB" id="3173471at2"/>
<organism evidence="1 2">
    <name type="scientific">Antricoccus suffuscus</name>
    <dbReference type="NCBI Taxonomy" id="1629062"/>
    <lineage>
        <taxon>Bacteria</taxon>
        <taxon>Bacillati</taxon>
        <taxon>Actinomycetota</taxon>
        <taxon>Actinomycetes</taxon>
        <taxon>Geodermatophilales</taxon>
        <taxon>Antricoccaceae</taxon>
        <taxon>Antricoccus</taxon>
    </lineage>
</organism>
<proteinExistence type="predicted"/>
<evidence type="ECO:0000313" key="1">
    <source>
        <dbReference type="EMBL" id="PRZ42662.1"/>
    </source>
</evidence>
<dbReference type="InterPro" id="IPR011335">
    <property type="entry name" value="Restrct_endonuc-II-like"/>
</dbReference>
<accession>A0A2T1A238</accession>
<protein>
    <recommendedName>
        <fullName evidence="3">DUF559 domain-containing protein</fullName>
    </recommendedName>
</protein>
<gene>
    <name evidence="1" type="ORF">CLV47_1046</name>
</gene>
<keyword evidence="2" id="KW-1185">Reference proteome</keyword>
<dbReference type="EMBL" id="PVUE01000004">
    <property type="protein sequence ID" value="PRZ42662.1"/>
    <property type="molecule type" value="Genomic_DNA"/>
</dbReference>
<evidence type="ECO:0008006" key="3">
    <source>
        <dbReference type="Google" id="ProtNLM"/>
    </source>
</evidence>
<dbReference type="RefSeq" id="WP_106348212.1">
    <property type="nucleotide sequence ID" value="NZ_PVUE01000004.1"/>
</dbReference>
<name>A0A2T1A238_9ACTN</name>
<dbReference type="Proteomes" id="UP000237752">
    <property type="component" value="Unassembled WGS sequence"/>
</dbReference>
<evidence type="ECO:0000313" key="2">
    <source>
        <dbReference type="Proteomes" id="UP000237752"/>
    </source>
</evidence>
<dbReference type="Gene3D" id="3.40.960.10">
    <property type="entry name" value="VSR Endonuclease"/>
    <property type="match status" value="1"/>
</dbReference>
<sequence length="306" mass="33716">MQVSLNLRRPFTSAQAREAGLSRGLLAGPKFRRVVSGVYVEAGTPDSPWTRAAAALAVHPGTAHISHTTAAQLMGLPVAATADVHVTVLNQRDRRPRAGLACHTLPGSDYMIYQGLRVSPPLQQFIELAGILNLVELVVVGDAMIRQLGLTREQIVAYCAACSGDHAAAARRAAAYVRAEVDSPTESLLRMLIVLAGLPEPTVNVMLRDDSGVVVYRLDMGYPDIKLATEYDGRQHADDSRQWHRDILRREELESDGWRLVVITSPGIYRDPLQTLTRVRDALVARGVTGLPRRFSAEWRRFFPPR</sequence>
<dbReference type="SUPFAM" id="SSF52980">
    <property type="entry name" value="Restriction endonuclease-like"/>
    <property type="match status" value="1"/>
</dbReference>
<comment type="caution">
    <text evidence="1">The sequence shown here is derived from an EMBL/GenBank/DDBJ whole genome shotgun (WGS) entry which is preliminary data.</text>
</comment>
<dbReference type="AlphaFoldDB" id="A0A2T1A238"/>